<dbReference type="AlphaFoldDB" id="A0A0C9VR42"/>
<name>A0A0C9VR42_9AGAM</name>
<reference evidence="1 2" key="1">
    <citation type="submission" date="2014-04" db="EMBL/GenBank/DDBJ databases">
        <title>Evolutionary Origins and Diversification of the Mycorrhizal Mutualists.</title>
        <authorList>
            <consortium name="DOE Joint Genome Institute"/>
            <consortium name="Mycorrhizal Genomics Consortium"/>
            <person name="Kohler A."/>
            <person name="Kuo A."/>
            <person name="Nagy L.G."/>
            <person name="Floudas D."/>
            <person name="Copeland A."/>
            <person name="Barry K.W."/>
            <person name="Cichocki N."/>
            <person name="Veneault-Fourrey C."/>
            <person name="LaButti K."/>
            <person name="Lindquist E.A."/>
            <person name="Lipzen A."/>
            <person name="Lundell T."/>
            <person name="Morin E."/>
            <person name="Murat C."/>
            <person name="Riley R."/>
            <person name="Ohm R."/>
            <person name="Sun H."/>
            <person name="Tunlid A."/>
            <person name="Henrissat B."/>
            <person name="Grigoriev I.V."/>
            <person name="Hibbett D.S."/>
            <person name="Martin F."/>
        </authorList>
    </citation>
    <scope>NUCLEOTIDE SEQUENCE [LARGE SCALE GENOMIC DNA]</scope>
    <source>
        <strain evidence="1 2">MD-312</strain>
    </source>
</reference>
<dbReference type="Proteomes" id="UP000053820">
    <property type="component" value="Unassembled WGS sequence"/>
</dbReference>
<gene>
    <name evidence="1" type="ORF">HYDPIDRAFT_117478</name>
</gene>
<dbReference type="EMBL" id="KN839875">
    <property type="protein sequence ID" value="KIJ60210.1"/>
    <property type="molecule type" value="Genomic_DNA"/>
</dbReference>
<dbReference type="InterPro" id="IPR032675">
    <property type="entry name" value="LRR_dom_sf"/>
</dbReference>
<dbReference type="OrthoDB" id="2994853at2759"/>
<keyword evidence="2" id="KW-1185">Reference proteome</keyword>
<proteinExistence type="predicted"/>
<dbReference type="HOGENOM" id="CLU_029829_0_0_1"/>
<accession>A0A0C9VR42</accession>
<dbReference type="SUPFAM" id="SSF52047">
    <property type="entry name" value="RNI-like"/>
    <property type="match status" value="1"/>
</dbReference>
<evidence type="ECO:0000313" key="2">
    <source>
        <dbReference type="Proteomes" id="UP000053820"/>
    </source>
</evidence>
<dbReference type="Gene3D" id="3.80.10.10">
    <property type="entry name" value="Ribonuclease Inhibitor"/>
    <property type="match status" value="1"/>
</dbReference>
<evidence type="ECO:0008006" key="3">
    <source>
        <dbReference type="Google" id="ProtNLM"/>
    </source>
</evidence>
<protein>
    <recommendedName>
        <fullName evidence="3">F-box domain-containing protein</fullName>
    </recommendedName>
</protein>
<evidence type="ECO:0000313" key="1">
    <source>
        <dbReference type="EMBL" id="KIJ60210.1"/>
    </source>
</evidence>
<dbReference type="CDD" id="cd09917">
    <property type="entry name" value="F-box_SF"/>
    <property type="match status" value="1"/>
</dbReference>
<sequence>MNPGTSEETPRLTPPPTAQWSLSEYQWGGLEHVDISSGTRKTTLTVVFDGESRYLFSSARIVLCCRSDMSEERWRGWEIQQEGSGIHTLRSKVHETKNDAKCQPSHAPSNDWTLSSFTAIFEIVHHESIGRFLQRLRPATGKVILRSTDHLPQLNDMRILLESEESVTPDTLSLSLTFTHSTKLYTPLDLVSERSLSPPPHFLTTRVVRVFPPSNAGPLVARGGLPTEILLSIFRYVVQADRYSGWRRDLVSFALVCHNWTCSLALLLWDFKQPYRGLYWQKTPPNIYALARALTERPVLGLSIKHLSTEYFRVQRPRLGHEAASLAEFTSAFIVILRSTKKLQTLRITDLDTSQADALVEALYDLRELHTLTTGNDWSETFNDGVLSIVQIAYCLATWPSLKSLSVYGTPPADTTPGTTLRPPVCSLTELTISGYLHMTDEELMYILSSSSQSLERVTLDFILGITNTGLRTFLSAISQNVSSLTIQFAGYGYGKQHEELALDAVIGGMPRLRQLRIKGDLATESMLDRRAKLFVASSLASLHALNSKLPVIELWVDDAPQLHEVFTSRAWPGWKICKRPGVEG</sequence>
<organism evidence="1 2">
    <name type="scientific">Hydnomerulius pinastri MD-312</name>
    <dbReference type="NCBI Taxonomy" id="994086"/>
    <lineage>
        <taxon>Eukaryota</taxon>
        <taxon>Fungi</taxon>
        <taxon>Dikarya</taxon>
        <taxon>Basidiomycota</taxon>
        <taxon>Agaricomycotina</taxon>
        <taxon>Agaricomycetes</taxon>
        <taxon>Agaricomycetidae</taxon>
        <taxon>Boletales</taxon>
        <taxon>Boletales incertae sedis</taxon>
        <taxon>Leucogyrophana</taxon>
    </lineage>
</organism>